<dbReference type="Proteomes" id="UP001214576">
    <property type="component" value="Unassembled WGS sequence"/>
</dbReference>
<comment type="caution">
    <text evidence="1">The sequence shown here is derived from an EMBL/GenBank/DDBJ whole genome shotgun (WGS) entry which is preliminary data.</text>
</comment>
<dbReference type="EMBL" id="JAKZEL010000013">
    <property type="protein sequence ID" value="KAI4538182.1"/>
    <property type="molecule type" value="Genomic_DNA"/>
</dbReference>
<keyword evidence="2" id="KW-1185">Reference proteome</keyword>
<evidence type="ECO:0000313" key="1">
    <source>
        <dbReference type="EMBL" id="KAI4538182.1"/>
    </source>
</evidence>
<gene>
    <name evidence="1" type="ORF">MG293_011585</name>
</gene>
<reference evidence="1" key="1">
    <citation type="submission" date="2022-03" db="EMBL/GenBank/DDBJ databases">
        <title>Genomic analyses of argali, domestic sheep and their hybrids provide insights into chromosomal evolution, heterosis and genetic basis of agronomic traits.</title>
        <authorList>
            <person name="Li M."/>
        </authorList>
    </citation>
    <scope>NUCLEOTIDE SEQUENCE</scope>
    <source>
        <strain evidence="1">CAU-MHL-2022a</strain>
        <tissue evidence="1">Skin</tissue>
    </source>
</reference>
<organism evidence="1 2">
    <name type="scientific">Ovis ammon polii</name>
    <dbReference type="NCBI Taxonomy" id="230172"/>
    <lineage>
        <taxon>Eukaryota</taxon>
        <taxon>Metazoa</taxon>
        <taxon>Chordata</taxon>
        <taxon>Craniata</taxon>
        <taxon>Vertebrata</taxon>
        <taxon>Euteleostomi</taxon>
        <taxon>Mammalia</taxon>
        <taxon>Eutheria</taxon>
        <taxon>Laurasiatheria</taxon>
        <taxon>Artiodactyla</taxon>
        <taxon>Ruminantia</taxon>
        <taxon>Pecora</taxon>
        <taxon>Bovidae</taxon>
        <taxon>Caprinae</taxon>
        <taxon>Ovis</taxon>
    </lineage>
</organism>
<accession>A0AAD4Y8M2</accession>
<sequence>MRHHWKGNAVKLKERAGFNVWHVLLGSQDCEVKDNDILQKSTMHPLNLHSCDIMNSGVRNSSYCHRSSERSMRSTQSNIMSLTESAFNDSGGNMQRLIVPCATQSSAVSAVLSDLCELTCVTCGNLQRPLVASTHRAVSDERGGDECRGLPGQLGSLFLLTHPYDTSGPNSQDYYVLEFSQSCLQSLTSPNNSTMNKDSGEFG</sequence>
<dbReference type="AlphaFoldDB" id="A0AAD4Y8M2"/>
<name>A0AAD4Y8M2_OVIAM</name>
<proteinExistence type="predicted"/>
<evidence type="ECO:0000313" key="2">
    <source>
        <dbReference type="Proteomes" id="UP001214576"/>
    </source>
</evidence>
<protein>
    <submittedName>
        <fullName evidence="1">Uncharacterized protein</fullName>
    </submittedName>
</protein>